<protein>
    <recommendedName>
        <fullName evidence="3">DNA-directed RNA polymerase subunit omega</fullName>
        <ecNumber evidence="2">2.7.7.6</ecNumber>
    </recommendedName>
    <alternativeName>
        <fullName evidence="7">RNA polymerase omega subunit</fullName>
    </alternativeName>
    <alternativeName>
        <fullName evidence="6">Transcriptase subunit omega</fullName>
    </alternativeName>
</protein>
<evidence type="ECO:0000313" key="9">
    <source>
        <dbReference type="EMBL" id="CBH22949.1"/>
    </source>
</evidence>
<organism evidence="9 10">
    <name type="scientific">Salinibacter ruber (strain M8)</name>
    <dbReference type="NCBI Taxonomy" id="761659"/>
    <lineage>
        <taxon>Bacteria</taxon>
        <taxon>Pseudomonadati</taxon>
        <taxon>Rhodothermota</taxon>
        <taxon>Rhodothermia</taxon>
        <taxon>Rhodothermales</taxon>
        <taxon>Salinibacteraceae</taxon>
        <taxon>Salinibacter</taxon>
    </lineage>
</organism>
<dbReference type="EC" id="2.7.7.6" evidence="2"/>
<keyword evidence="5" id="KW-0804">Transcription</keyword>
<evidence type="ECO:0000313" key="10">
    <source>
        <dbReference type="Proteomes" id="UP000000933"/>
    </source>
</evidence>
<sequence length="123" mass="14234">MPMRPHTPPAPTAWALTFFRSSPVLLMAIETLDLDKLAEKTGNLYETVAILSKRSRQVASDTRSELDDKLSYFEGFGPEMEDARMQEEQEKVSLEYEKQPEPTEVAIDEFLEDKIYYRKPDDE</sequence>
<dbReference type="SMART" id="SM01409">
    <property type="entry name" value="RNA_pol_Rpb6"/>
    <property type="match status" value="1"/>
</dbReference>
<evidence type="ECO:0000256" key="1">
    <source>
        <dbReference type="ARBA" id="ARBA00006711"/>
    </source>
</evidence>
<reference evidence="10" key="2">
    <citation type="submission" date="2010-04" db="EMBL/GenBank/DDBJ databases">
        <title>Genome sequence of Salinibacter ruber M8.</title>
        <authorList>
            <consortium name="Genoscope"/>
        </authorList>
    </citation>
    <scope>NUCLEOTIDE SEQUENCE [LARGE SCALE GENOMIC DNA]</scope>
    <source>
        <strain evidence="10">M8</strain>
    </source>
</reference>
<evidence type="ECO:0000256" key="8">
    <source>
        <dbReference type="ARBA" id="ARBA00048552"/>
    </source>
</evidence>
<keyword evidence="4" id="KW-0240">DNA-directed RNA polymerase</keyword>
<dbReference type="GO" id="GO:0003899">
    <property type="term" value="F:DNA-directed RNA polymerase activity"/>
    <property type="evidence" value="ECO:0007669"/>
    <property type="project" value="UniProtKB-EC"/>
</dbReference>
<dbReference type="HOGENOM" id="CLU_140821_0_0_10"/>
<reference evidence="9 10" key="1">
    <citation type="journal article" date="2010" name="ISME J.">
        <title>Fine-scale evolution: genomic, phenotypic and ecological differentiation in two coexisting Salinibacter ruber strains.</title>
        <authorList>
            <person name="Pena A."/>
            <person name="Teeling H."/>
            <person name="Huerta-Cepas J."/>
            <person name="Santos F."/>
            <person name="Yarza P."/>
            <person name="Brito-Echeverria J."/>
            <person name="Lucio M."/>
            <person name="Schmitt-Kopplin P."/>
            <person name="Meseguer I."/>
            <person name="Schenowitz C."/>
            <person name="Dossat C."/>
            <person name="Barbe V."/>
            <person name="Dopazo J."/>
            <person name="Rossello-Mora R."/>
            <person name="Schuler M."/>
            <person name="Glockner F.O."/>
            <person name="Amann R."/>
            <person name="Gabaldon T."/>
            <person name="Anton J."/>
        </authorList>
    </citation>
    <scope>NUCLEOTIDE SEQUENCE [LARGE SCALE GENOMIC DNA]</scope>
    <source>
        <strain evidence="9 10">M8</strain>
    </source>
</reference>
<dbReference type="InterPro" id="IPR006110">
    <property type="entry name" value="Pol_omega/Rpo6/RPB6"/>
</dbReference>
<dbReference type="GO" id="GO:0000428">
    <property type="term" value="C:DNA-directed RNA polymerase complex"/>
    <property type="evidence" value="ECO:0007669"/>
    <property type="project" value="UniProtKB-KW"/>
</dbReference>
<accession>D5H4J4</accession>
<dbReference type="GO" id="GO:0003677">
    <property type="term" value="F:DNA binding"/>
    <property type="evidence" value="ECO:0007669"/>
    <property type="project" value="InterPro"/>
</dbReference>
<evidence type="ECO:0000256" key="5">
    <source>
        <dbReference type="ARBA" id="ARBA00023163"/>
    </source>
</evidence>
<evidence type="ECO:0000256" key="4">
    <source>
        <dbReference type="ARBA" id="ARBA00022478"/>
    </source>
</evidence>
<proteinExistence type="inferred from homology"/>
<evidence type="ECO:0000256" key="6">
    <source>
        <dbReference type="ARBA" id="ARBA00029924"/>
    </source>
</evidence>
<dbReference type="GO" id="GO:0006351">
    <property type="term" value="P:DNA-templated transcription"/>
    <property type="evidence" value="ECO:0007669"/>
    <property type="project" value="InterPro"/>
</dbReference>
<dbReference type="KEGG" id="srm:SRM_00028"/>
<comment type="catalytic activity">
    <reaction evidence="8">
        <text>RNA(n) + a ribonucleoside 5'-triphosphate = RNA(n+1) + diphosphate</text>
        <dbReference type="Rhea" id="RHEA:21248"/>
        <dbReference type="Rhea" id="RHEA-COMP:14527"/>
        <dbReference type="Rhea" id="RHEA-COMP:17342"/>
        <dbReference type="ChEBI" id="CHEBI:33019"/>
        <dbReference type="ChEBI" id="CHEBI:61557"/>
        <dbReference type="ChEBI" id="CHEBI:140395"/>
        <dbReference type="EC" id="2.7.7.6"/>
    </reaction>
</comment>
<dbReference type="SUPFAM" id="SSF63562">
    <property type="entry name" value="RPB6/omega subunit-like"/>
    <property type="match status" value="1"/>
</dbReference>
<dbReference type="Gene3D" id="3.90.940.10">
    <property type="match status" value="1"/>
</dbReference>
<evidence type="ECO:0000256" key="3">
    <source>
        <dbReference type="ARBA" id="ARBA00013725"/>
    </source>
</evidence>
<gene>
    <name evidence="9" type="ordered locus">SRM_00028</name>
</gene>
<dbReference type="InterPro" id="IPR036161">
    <property type="entry name" value="RPB6/omega-like_sf"/>
</dbReference>
<dbReference type="AlphaFoldDB" id="D5H4J4"/>
<name>D5H4J4_SALRM</name>
<evidence type="ECO:0000256" key="7">
    <source>
        <dbReference type="ARBA" id="ARBA00030998"/>
    </source>
</evidence>
<dbReference type="Proteomes" id="UP000000933">
    <property type="component" value="Chromosome"/>
</dbReference>
<evidence type="ECO:0000256" key="2">
    <source>
        <dbReference type="ARBA" id="ARBA00012418"/>
    </source>
</evidence>
<dbReference type="PATRIC" id="fig|761659.10.peg.31"/>
<dbReference type="EMBL" id="FP565814">
    <property type="protein sequence ID" value="CBH22949.1"/>
    <property type="molecule type" value="Genomic_DNA"/>
</dbReference>
<comment type="similarity">
    <text evidence="1">Belongs to the RNA polymerase subunit omega family.</text>
</comment>